<dbReference type="GeneID" id="5887337"/>
<keyword evidence="1" id="KW-0472">Membrane</keyword>
<keyword evidence="1" id="KW-1133">Transmembrane helix</keyword>
<dbReference type="GO" id="GO:0016020">
    <property type="term" value="C:membrane"/>
    <property type="evidence" value="ECO:0000318"/>
    <property type="project" value="GO_Central"/>
</dbReference>
<dbReference type="AlphaFoldDB" id="A9UPW4"/>
<feature type="transmembrane region" description="Helical" evidence="1">
    <location>
        <begin position="130"/>
        <end position="149"/>
    </location>
</feature>
<keyword evidence="1" id="KW-0812">Transmembrane</keyword>
<dbReference type="Gene3D" id="1.20.120.1630">
    <property type="match status" value="1"/>
</dbReference>
<name>A9UPW4_MONBE</name>
<protein>
    <submittedName>
        <fullName evidence="2">Uncharacterized protein</fullName>
    </submittedName>
</protein>
<dbReference type="InParanoid" id="A9UPW4"/>
<dbReference type="RefSeq" id="XP_001742251.1">
    <property type="nucleotide sequence ID" value="XM_001742199.1"/>
</dbReference>
<feature type="transmembrane region" description="Helical" evidence="1">
    <location>
        <begin position="204"/>
        <end position="224"/>
    </location>
</feature>
<dbReference type="OMA" id="QANEKFY"/>
<feature type="transmembrane region" description="Helical" evidence="1">
    <location>
        <begin position="58"/>
        <end position="77"/>
    </location>
</feature>
<dbReference type="PROSITE" id="PS50244">
    <property type="entry name" value="S5A_REDUCTASE"/>
    <property type="match status" value="1"/>
</dbReference>
<dbReference type="PANTHER" id="PTHR32251">
    <property type="entry name" value="3-OXO-5-ALPHA-STEROID 4-DEHYDROGENASE"/>
    <property type="match status" value="1"/>
</dbReference>
<keyword evidence="3" id="KW-1185">Reference proteome</keyword>
<feature type="transmembrane region" description="Helical" evidence="1">
    <location>
        <begin position="31"/>
        <end position="52"/>
    </location>
</feature>
<organism evidence="2 3">
    <name type="scientific">Monosiga brevicollis</name>
    <name type="common">Choanoflagellate</name>
    <dbReference type="NCBI Taxonomy" id="81824"/>
    <lineage>
        <taxon>Eukaryota</taxon>
        <taxon>Choanoflagellata</taxon>
        <taxon>Craspedida</taxon>
        <taxon>Salpingoecidae</taxon>
        <taxon>Monosiga</taxon>
    </lineage>
</organism>
<dbReference type="Pfam" id="PF06966">
    <property type="entry name" value="DUF1295"/>
    <property type="match status" value="1"/>
</dbReference>
<gene>
    <name evidence="2" type="ORF">MONBRDRAFT_19176</name>
</gene>
<feature type="transmembrane region" description="Helical" evidence="1">
    <location>
        <begin position="98"/>
        <end position="118"/>
    </location>
</feature>
<reference evidence="2 3" key="1">
    <citation type="journal article" date="2008" name="Nature">
        <title>The genome of the choanoflagellate Monosiga brevicollis and the origin of metazoans.</title>
        <authorList>
            <consortium name="JGI Sequencing"/>
            <person name="King N."/>
            <person name="Westbrook M.J."/>
            <person name="Young S.L."/>
            <person name="Kuo A."/>
            <person name="Abedin M."/>
            <person name="Chapman J."/>
            <person name="Fairclough S."/>
            <person name="Hellsten U."/>
            <person name="Isogai Y."/>
            <person name="Letunic I."/>
            <person name="Marr M."/>
            <person name="Pincus D."/>
            <person name="Putnam N."/>
            <person name="Rokas A."/>
            <person name="Wright K.J."/>
            <person name="Zuzow R."/>
            <person name="Dirks W."/>
            <person name="Good M."/>
            <person name="Goodstein D."/>
            <person name="Lemons D."/>
            <person name="Li W."/>
            <person name="Lyons J.B."/>
            <person name="Morris A."/>
            <person name="Nichols S."/>
            <person name="Richter D.J."/>
            <person name="Salamov A."/>
            <person name="Bork P."/>
            <person name="Lim W.A."/>
            <person name="Manning G."/>
            <person name="Miller W.T."/>
            <person name="McGinnis W."/>
            <person name="Shapiro H."/>
            <person name="Tjian R."/>
            <person name="Grigoriev I.V."/>
            <person name="Rokhsar D."/>
        </authorList>
    </citation>
    <scope>NUCLEOTIDE SEQUENCE [LARGE SCALE GENOMIC DNA]</scope>
    <source>
        <strain evidence="3">MX1 / ATCC 50154</strain>
    </source>
</reference>
<dbReference type="InterPro" id="IPR010721">
    <property type="entry name" value="UstE-like"/>
</dbReference>
<sequence length="254" mass="28230">MGFGLLWAAALDFGLQAAVGAYSIAEKTERYFDLTGSLTFVLLALATYRQGFSNVRKLISTAGLSVARLYLAAFLFHRVSKEGHDGRFDSIRGNPMRFAFVWFVQGIWVLVVSLPTLLTNLSKRTVPMGPAGYAAAGLFLLGLVFEAGADLQKMAFKANPENEGKFIHSGFWGLSRHPNYFGEIMMTTSLYLLSLPVLRGWGHLAILSPIFTTYLLLFVSGVPASEKHHQQKYGDQPAFQQYERDTALLIPYIY</sequence>
<dbReference type="EMBL" id="CH991543">
    <property type="protein sequence ID" value="EDQ92489.1"/>
    <property type="molecule type" value="Genomic_DNA"/>
</dbReference>
<feature type="transmembrane region" description="Helical" evidence="1">
    <location>
        <begin position="6"/>
        <end position="24"/>
    </location>
</feature>
<evidence type="ECO:0000313" key="2">
    <source>
        <dbReference type="EMBL" id="EDQ92489.1"/>
    </source>
</evidence>
<evidence type="ECO:0000256" key="1">
    <source>
        <dbReference type="SAM" id="Phobius"/>
    </source>
</evidence>
<dbReference type="PANTHER" id="PTHR32251:SF17">
    <property type="entry name" value="STEROID 5-ALPHA REDUCTASE C-TERMINAL DOMAIN-CONTAINING PROTEIN"/>
    <property type="match status" value="1"/>
</dbReference>
<accession>A9UPW4</accession>
<dbReference type="eggNOG" id="KOG4650">
    <property type="taxonomic scope" value="Eukaryota"/>
</dbReference>
<proteinExistence type="predicted"/>
<evidence type="ECO:0000313" key="3">
    <source>
        <dbReference type="Proteomes" id="UP000001357"/>
    </source>
</evidence>
<dbReference type="Proteomes" id="UP000001357">
    <property type="component" value="Unassembled WGS sequence"/>
</dbReference>
<dbReference type="KEGG" id="mbr:MONBRDRAFT_19176"/>